<evidence type="ECO:0000259" key="1">
    <source>
        <dbReference type="Pfam" id="PF05368"/>
    </source>
</evidence>
<dbReference type="InterPro" id="IPR036291">
    <property type="entry name" value="NAD(P)-bd_dom_sf"/>
</dbReference>
<dbReference type="PANTHER" id="PTHR47129">
    <property type="entry name" value="QUINONE OXIDOREDUCTASE 2"/>
    <property type="match status" value="1"/>
</dbReference>
<dbReference type="PANTHER" id="PTHR47129:SF1">
    <property type="entry name" value="NMRA-LIKE DOMAIN-CONTAINING PROTEIN"/>
    <property type="match status" value="1"/>
</dbReference>
<name>A0A238V405_9BACT</name>
<dbReference type="InterPro" id="IPR052718">
    <property type="entry name" value="NmrA-type_oxidoreductase"/>
</dbReference>
<dbReference type="SUPFAM" id="SSF51735">
    <property type="entry name" value="NAD(P)-binding Rossmann-fold domains"/>
    <property type="match status" value="1"/>
</dbReference>
<dbReference type="EMBL" id="FZNS01000001">
    <property type="protein sequence ID" value="SNR28921.1"/>
    <property type="molecule type" value="Genomic_DNA"/>
</dbReference>
<dbReference type="AlphaFoldDB" id="A0A238V405"/>
<keyword evidence="3" id="KW-1185">Reference proteome</keyword>
<evidence type="ECO:0000313" key="2">
    <source>
        <dbReference type="EMBL" id="SNR28921.1"/>
    </source>
</evidence>
<dbReference type="Gene3D" id="3.90.25.10">
    <property type="entry name" value="UDP-galactose 4-epimerase, domain 1"/>
    <property type="match status" value="1"/>
</dbReference>
<accession>A0A238V405</accession>
<dbReference type="Gene3D" id="3.40.50.720">
    <property type="entry name" value="NAD(P)-binding Rossmann-like Domain"/>
    <property type="match status" value="1"/>
</dbReference>
<organism evidence="2 3">
    <name type="scientific">Hymenobacter mucosus</name>
    <dbReference type="NCBI Taxonomy" id="1411120"/>
    <lineage>
        <taxon>Bacteria</taxon>
        <taxon>Pseudomonadati</taxon>
        <taxon>Bacteroidota</taxon>
        <taxon>Cytophagia</taxon>
        <taxon>Cytophagales</taxon>
        <taxon>Hymenobacteraceae</taxon>
        <taxon>Hymenobacter</taxon>
    </lineage>
</organism>
<dbReference type="CDD" id="cd05269">
    <property type="entry name" value="TMR_SDR_a"/>
    <property type="match status" value="1"/>
</dbReference>
<feature type="domain" description="NmrA-like" evidence="1">
    <location>
        <begin position="2"/>
        <end position="247"/>
    </location>
</feature>
<protein>
    <submittedName>
        <fullName evidence="2">NAD(P)H dehydrogenase (Quinone)</fullName>
    </submittedName>
</protein>
<dbReference type="Proteomes" id="UP000198310">
    <property type="component" value="Unassembled WGS sequence"/>
</dbReference>
<gene>
    <name evidence="2" type="ORF">SAMN06269173_10168</name>
</gene>
<sequence>MILITGATGHIGSVVLEQLLRKLPAHQLAALVRDEIKAAHLQAQGITIRVGDYRDPASLERAMQGISKVLLVSGGGDEDGLQQHYNVVDAAKKAGVRCLAYTSRALQNPATLTNQLMVRHFQTEDYIRASGLSYLLFRNILYMDTLPQFVGPQVFEKGIQLPAGQGRVAFALRRDMGEAIANVLADDSCQNRIFTFTGAATYSFTDVAQALSELSGRPVEYTPIEEQEFMSRLRAQGLPAVAVERITGFLTDIKNDQESTVTAELADWLGRPPTPLREGIKEIFKV</sequence>
<reference evidence="3" key="1">
    <citation type="submission" date="2017-06" db="EMBL/GenBank/DDBJ databases">
        <authorList>
            <person name="Varghese N."/>
            <person name="Submissions S."/>
        </authorList>
    </citation>
    <scope>NUCLEOTIDE SEQUENCE [LARGE SCALE GENOMIC DNA]</scope>
    <source>
        <strain evidence="3">DSM 28041</strain>
    </source>
</reference>
<evidence type="ECO:0000313" key="3">
    <source>
        <dbReference type="Proteomes" id="UP000198310"/>
    </source>
</evidence>
<dbReference type="RefSeq" id="WP_089331280.1">
    <property type="nucleotide sequence ID" value="NZ_FZNS01000001.1"/>
</dbReference>
<proteinExistence type="predicted"/>
<dbReference type="InterPro" id="IPR008030">
    <property type="entry name" value="NmrA-like"/>
</dbReference>
<dbReference type="Pfam" id="PF05368">
    <property type="entry name" value="NmrA"/>
    <property type="match status" value="1"/>
</dbReference>